<feature type="transmembrane region" description="Helical" evidence="1">
    <location>
        <begin position="135"/>
        <end position="158"/>
    </location>
</feature>
<dbReference type="AlphaFoldDB" id="A0A2I1K0I2"/>
<sequence length="918" mass="106219">MKRNTDRITLWMRRIVIRRRKGSHMLKRQTKKSFNPQHSMMLLLSFLMPLSIVTITWYFNEFYPFGDNTVMAIDFGNQYIDLFAFMRRTILERDFGALVYSFNKSMGGSTVGIWAYYLLSPFNLIYLLFPKLEIVSAAHLGIFLRYGCMSLAMAYYLSKRQSKDNANLKIVLFSTAYALCGFSVSYQMNPLFMDALIMLPLILIGLEELLDGGRPFKFIGLLAFTIFINFYMSFMICIFIVFYAIYYIMAHQWQVSESREKRFEILWKRLYPVALSGILSVGLIAFFIVPLFFNLLYSKGELNSGMRFAWELQINPLEIFSKFMIGSFDNNSWSAGPNLPNIFVSSLPLIGLILYFFEPRITKYEKIGATGIFIIFLISIVHKFTNQLWHMGQSPAGFFYRFSWLISFFIILLAYRYFEKNNRIKTTELFFIAAVLLFVLSFVMLQDHTFLTSAQLQASAFCFALVGILLVSKHRYKWAAIAVILAAELGSNMYLSQSRMNYPSLSLFKNSIAISQEYVDKIRPDDDEFYRINPLFYRDKNDPFMQDFAGFTNFSSNLENNTRNLFYRIGSNGINAATTYNGSKITDAIFNIQYHIKDLPYTGDSDQPQYHFREDFSRPGVLTSENLIDSTDRFEIYRNPNVLPIAFGVNESVIQLELIKNRPMNNHNAIGQAIIERDDIFLQDIEAELDSMENLEVITEDQNNFTVKRQNDYEEGVITYRFTPTTDDDYYVQLPDSIRFMDSNNNRFLLNGQRLPMISSYSETQLVNIASHAKGIEQTFSIRTEANHPIDLSQLRFARLDESLVEKLVAERQPSGLQVKHSSSNSIEGNVNITDDSSWMFTSIPYDRGWRIQVDGKSVDTREIWEGLLAFPIQSGEHQIKMVYRPVGLIAGIGISIVSIIALVVWIMYYNRHFIKAK</sequence>
<feature type="transmembrane region" description="Helical" evidence="1">
    <location>
        <begin position="478"/>
        <end position="495"/>
    </location>
</feature>
<feature type="transmembrane region" description="Helical" evidence="1">
    <location>
        <begin position="887"/>
        <end position="909"/>
    </location>
</feature>
<dbReference type="PANTHER" id="PTHR38454:SF1">
    <property type="entry name" value="INTEGRAL MEMBRANE PROTEIN"/>
    <property type="match status" value="1"/>
</dbReference>
<keyword evidence="1" id="KW-0812">Transmembrane</keyword>
<name>A0A2I1K0I2_9LACT</name>
<feature type="transmembrane region" description="Helical" evidence="1">
    <location>
        <begin position="369"/>
        <end position="386"/>
    </location>
</feature>
<feature type="transmembrane region" description="Helical" evidence="1">
    <location>
        <begin position="452"/>
        <end position="471"/>
    </location>
</feature>
<evidence type="ECO:0008006" key="4">
    <source>
        <dbReference type="Google" id="ProtNLM"/>
    </source>
</evidence>
<proteinExistence type="predicted"/>
<accession>A0A2I1K0I2</accession>
<feature type="transmembrane region" description="Helical" evidence="1">
    <location>
        <begin position="398"/>
        <end position="417"/>
    </location>
</feature>
<organism evidence="2 3">
    <name type="scientific">Falseniella ignava</name>
    <dbReference type="NCBI Taxonomy" id="137730"/>
    <lineage>
        <taxon>Bacteria</taxon>
        <taxon>Bacillati</taxon>
        <taxon>Bacillota</taxon>
        <taxon>Bacilli</taxon>
        <taxon>Lactobacillales</taxon>
        <taxon>Aerococcaceae</taxon>
        <taxon>Falseniella</taxon>
    </lineage>
</organism>
<feature type="transmembrane region" description="Helical" evidence="1">
    <location>
        <begin position="70"/>
        <end position="90"/>
    </location>
</feature>
<feature type="transmembrane region" description="Helical" evidence="1">
    <location>
        <begin position="270"/>
        <end position="293"/>
    </location>
</feature>
<feature type="transmembrane region" description="Helical" evidence="1">
    <location>
        <begin position="218"/>
        <end position="249"/>
    </location>
</feature>
<dbReference type="Proteomes" id="UP000234384">
    <property type="component" value="Unassembled WGS sequence"/>
</dbReference>
<protein>
    <recommendedName>
        <fullName evidence="4">YfhO family protein</fullName>
    </recommendedName>
</protein>
<feature type="transmembrane region" description="Helical" evidence="1">
    <location>
        <begin position="429"/>
        <end position="446"/>
    </location>
</feature>
<dbReference type="InterPro" id="IPR018580">
    <property type="entry name" value="Uncharacterised_YfhO"/>
</dbReference>
<feature type="transmembrane region" description="Helical" evidence="1">
    <location>
        <begin position="170"/>
        <end position="188"/>
    </location>
</feature>
<keyword evidence="1" id="KW-0472">Membrane</keyword>
<dbReference type="PANTHER" id="PTHR38454">
    <property type="entry name" value="INTEGRAL MEMBRANE PROTEIN-RELATED"/>
    <property type="match status" value="1"/>
</dbReference>
<feature type="transmembrane region" description="Helical" evidence="1">
    <location>
        <begin position="339"/>
        <end position="357"/>
    </location>
</feature>
<evidence type="ECO:0000313" key="2">
    <source>
        <dbReference type="EMBL" id="PKY89032.1"/>
    </source>
</evidence>
<reference evidence="2 3" key="1">
    <citation type="submission" date="2017-12" db="EMBL/GenBank/DDBJ databases">
        <title>Phylogenetic diversity of female urinary microbiome.</title>
        <authorList>
            <person name="Thomas-White K."/>
            <person name="Wolfe A.J."/>
        </authorList>
    </citation>
    <scope>NUCLEOTIDE SEQUENCE [LARGE SCALE GENOMIC DNA]</scope>
    <source>
        <strain evidence="2 3">UMB0898</strain>
    </source>
</reference>
<dbReference type="Pfam" id="PF09586">
    <property type="entry name" value="YfhO"/>
    <property type="match status" value="1"/>
</dbReference>
<gene>
    <name evidence="2" type="ORF">CYJ57_04660</name>
</gene>
<evidence type="ECO:0000256" key="1">
    <source>
        <dbReference type="SAM" id="Phobius"/>
    </source>
</evidence>
<keyword evidence="1" id="KW-1133">Transmembrane helix</keyword>
<evidence type="ECO:0000313" key="3">
    <source>
        <dbReference type="Proteomes" id="UP000234384"/>
    </source>
</evidence>
<dbReference type="OrthoDB" id="9815466at2"/>
<comment type="caution">
    <text evidence="2">The sequence shown here is derived from an EMBL/GenBank/DDBJ whole genome shotgun (WGS) entry which is preliminary data.</text>
</comment>
<dbReference type="EMBL" id="PKHE01000010">
    <property type="protein sequence ID" value="PKY89032.1"/>
    <property type="molecule type" value="Genomic_DNA"/>
</dbReference>